<dbReference type="AlphaFoldDB" id="A0A080M052"/>
<organism evidence="1 2">
    <name type="scientific">Candidatus Accumulibacter phosphatis</name>
    <dbReference type="NCBI Taxonomy" id="327160"/>
    <lineage>
        <taxon>Bacteria</taxon>
        <taxon>Pseudomonadati</taxon>
        <taxon>Pseudomonadota</taxon>
        <taxon>Betaproteobacteria</taxon>
        <taxon>Candidatus Accumulibacter</taxon>
    </lineage>
</organism>
<dbReference type="Proteomes" id="UP000020077">
    <property type="component" value="Unassembled WGS sequence"/>
</dbReference>
<reference evidence="1 2" key="1">
    <citation type="submission" date="2014-02" db="EMBL/GenBank/DDBJ databases">
        <title>Expanding our view of genomic diversity in Candidatus Accumulibacter clades.</title>
        <authorList>
            <person name="Skennerton C.T."/>
            <person name="Barr J.J."/>
            <person name="Slater F.R."/>
            <person name="Bond P.L."/>
            <person name="Tyson G.W."/>
        </authorList>
    </citation>
    <scope>NUCLEOTIDE SEQUENCE [LARGE SCALE GENOMIC DNA]</scope>
    <source>
        <strain evidence="2">BA-91</strain>
    </source>
</reference>
<sequence>MQELRPLQIFQILQGGDQRFEVVAVDRADIVESHFLEQGARRQHALDVLLGTFGEFPQRWRKVENLLACLARGIEAAAGEEPCQVAVEGTHCG</sequence>
<comment type="caution">
    <text evidence="1">The sequence shown here is derived from an EMBL/GenBank/DDBJ whole genome shotgun (WGS) entry which is preliminary data.</text>
</comment>
<gene>
    <name evidence="1" type="ORF">AW09_000196</name>
</gene>
<accession>A0A080M052</accession>
<dbReference type="EMBL" id="JDVG02000026">
    <property type="protein sequence ID" value="KFB74501.1"/>
    <property type="molecule type" value="Genomic_DNA"/>
</dbReference>
<protein>
    <submittedName>
        <fullName evidence="1">Uncharacterized protein</fullName>
    </submittedName>
</protein>
<evidence type="ECO:0000313" key="2">
    <source>
        <dbReference type="Proteomes" id="UP000020077"/>
    </source>
</evidence>
<name>A0A080M052_9PROT</name>
<proteinExistence type="predicted"/>
<evidence type="ECO:0000313" key="1">
    <source>
        <dbReference type="EMBL" id="KFB74501.1"/>
    </source>
</evidence>